<dbReference type="PATRIC" id="fig|69370.6.peg.434"/>
<gene>
    <name evidence="2" type="ORF">RS82_00413</name>
</gene>
<feature type="compositionally biased region" description="Low complexity" evidence="1">
    <location>
        <begin position="137"/>
        <end position="153"/>
    </location>
</feature>
<feature type="region of interest" description="Disordered" evidence="1">
    <location>
        <begin position="123"/>
        <end position="153"/>
    </location>
</feature>
<dbReference type="EMBL" id="JYJA01000021">
    <property type="protein sequence ID" value="KJL45064.1"/>
    <property type="molecule type" value="Genomic_DNA"/>
</dbReference>
<name>A0A0M2HEK4_MICTR</name>
<evidence type="ECO:0000313" key="2">
    <source>
        <dbReference type="EMBL" id="KJL45064.1"/>
    </source>
</evidence>
<protein>
    <recommendedName>
        <fullName evidence="4">Deazaflavin-dependent oxidoreductase (Nitroreductase family)</fullName>
    </recommendedName>
</protein>
<keyword evidence="3" id="KW-1185">Reference proteome</keyword>
<dbReference type="InterPro" id="IPR012349">
    <property type="entry name" value="Split_barrel_FMN-bd"/>
</dbReference>
<organism evidence="2 3">
    <name type="scientific">Microbacterium trichothecenolyticum</name>
    <name type="common">Aureobacterium trichothecenolyticum</name>
    <dbReference type="NCBI Taxonomy" id="69370"/>
    <lineage>
        <taxon>Bacteria</taxon>
        <taxon>Bacillati</taxon>
        <taxon>Actinomycetota</taxon>
        <taxon>Actinomycetes</taxon>
        <taxon>Micrococcales</taxon>
        <taxon>Microbacteriaceae</taxon>
        <taxon>Microbacterium</taxon>
    </lineage>
</organism>
<dbReference type="Proteomes" id="UP000034098">
    <property type="component" value="Unassembled WGS sequence"/>
</dbReference>
<evidence type="ECO:0000313" key="3">
    <source>
        <dbReference type="Proteomes" id="UP000034098"/>
    </source>
</evidence>
<dbReference type="SUPFAM" id="SSF50475">
    <property type="entry name" value="FMN-binding split barrel"/>
    <property type="match status" value="1"/>
</dbReference>
<comment type="caution">
    <text evidence="2">The sequence shown here is derived from an EMBL/GenBank/DDBJ whole genome shotgun (WGS) entry which is preliminary data.</text>
</comment>
<sequence length="153" mass="16475">MDAAITDALALTEASTLEQRTVDITTRGARSGRPHRIEIWFHSIDGDVYITGTPGARSWYANLLRNPGFTFHLKHDVQVDLPVTGGRGGFPQARMRSRIGGRCGIGIGRRAAGSRGAVTLSMTASRTSDGHMKCSASPRSRSHTTSYSRSSTS</sequence>
<dbReference type="AlphaFoldDB" id="A0A0M2HEK4"/>
<proteinExistence type="predicted"/>
<dbReference type="Gene3D" id="2.30.110.10">
    <property type="entry name" value="Electron Transport, Fmn-binding Protein, Chain A"/>
    <property type="match status" value="1"/>
</dbReference>
<evidence type="ECO:0000256" key="1">
    <source>
        <dbReference type="SAM" id="MobiDB-lite"/>
    </source>
</evidence>
<accession>A0A0M2HEK4</accession>
<reference evidence="2 3" key="1">
    <citation type="submission" date="2015-02" db="EMBL/GenBank/DDBJ databases">
        <title>Draft genome sequences of ten Microbacterium spp. with emphasis on heavy metal contaminated environments.</title>
        <authorList>
            <person name="Corretto E."/>
        </authorList>
    </citation>
    <scope>NUCLEOTIDE SEQUENCE [LARGE SCALE GENOMIC DNA]</scope>
    <source>
        <strain evidence="2 3">DSM 8608</strain>
    </source>
</reference>
<evidence type="ECO:0008006" key="4">
    <source>
        <dbReference type="Google" id="ProtNLM"/>
    </source>
</evidence>